<feature type="transmembrane region" description="Helical" evidence="4">
    <location>
        <begin position="288"/>
        <end position="308"/>
    </location>
</feature>
<evidence type="ECO:0000313" key="7">
    <source>
        <dbReference type="Proteomes" id="UP000605148"/>
    </source>
</evidence>
<dbReference type="AlphaFoldDB" id="A0A916X157"/>
<feature type="transmembrane region" description="Helical" evidence="4">
    <location>
        <begin position="58"/>
        <end position="75"/>
    </location>
</feature>
<evidence type="ECO:0000256" key="4">
    <source>
        <dbReference type="SAM" id="Phobius"/>
    </source>
</evidence>
<dbReference type="Pfam" id="PF07690">
    <property type="entry name" value="MFS_1"/>
    <property type="match status" value="1"/>
</dbReference>
<dbReference type="Proteomes" id="UP000605148">
    <property type="component" value="Unassembled WGS sequence"/>
</dbReference>
<dbReference type="PROSITE" id="PS50850">
    <property type="entry name" value="MFS"/>
    <property type="match status" value="1"/>
</dbReference>
<feature type="transmembrane region" description="Helical" evidence="4">
    <location>
        <begin position="255"/>
        <end position="276"/>
    </location>
</feature>
<dbReference type="PANTHER" id="PTHR11360">
    <property type="entry name" value="MONOCARBOXYLATE TRANSPORTER"/>
    <property type="match status" value="1"/>
</dbReference>
<sequence>MSVSAEPADPYAPDGTYAWFRLAICILLSTLGGAGMWAVVVVLPAVQAEFGVDRGDASLPYTMTMIGFAAGNYLIGRWVDRFGIVLPVLLSALALGAGFALAGLSTGIVTFSLAQGFLIGLGTAATFGPLIADLSHWFEKRRGIAVASAACGNYLAGVLWPSFIQWGLGFTDWRTTYLMIALICVAVMVPLTFFLRRTPDPAYATRHPQIVGRFGQLSAGLSPRALQILLVIAGLGCCVAMSMPQVHIVAYCVDLGYGVAAGADMLAIMVGAGIISRLASGFLADKIGGVRTLLIGSVLQCAALFLYLPSDGLVTLYLVSLVFGLSQGGIVPSYAVIVREYLPAKEAGQRIGLVIMSTIIGMALGGWMSGWIYDLTGSYQAAFLNGIAWNFLNIGVMVFILMNSRGGREKLAAA</sequence>
<keyword evidence="7" id="KW-1185">Reference proteome</keyword>
<comment type="caution">
    <text evidence="6">The sequence shown here is derived from an EMBL/GenBank/DDBJ whole genome shotgun (WGS) entry which is preliminary data.</text>
</comment>
<evidence type="ECO:0000256" key="3">
    <source>
        <dbReference type="ARBA" id="ARBA00023136"/>
    </source>
</evidence>
<feature type="transmembrane region" description="Helical" evidence="4">
    <location>
        <begin position="108"/>
        <end position="132"/>
    </location>
</feature>
<reference evidence="6" key="2">
    <citation type="submission" date="2020-09" db="EMBL/GenBank/DDBJ databases">
        <authorList>
            <person name="Sun Q."/>
            <person name="Zhou Y."/>
        </authorList>
    </citation>
    <scope>NUCLEOTIDE SEQUENCE</scope>
    <source>
        <strain evidence="6">CGMCC 1.12426</strain>
    </source>
</reference>
<dbReference type="EMBL" id="BMFA01000006">
    <property type="protein sequence ID" value="GGB50562.1"/>
    <property type="molecule type" value="Genomic_DNA"/>
</dbReference>
<dbReference type="InterPro" id="IPR050327">
    <property type="entry name" value="Proton-linked_MCT"/>
</dbReference>
<feature type="transmembrane region" description="Helical" evidence="4">
    <location>
        <begin position="176"/>
        <end position="195"/>
    </location>
</feature>
<dbReference type="InterPro" id="IPR036259">
    <property type="entry name" value="MFS_trans_sf"/>
</dbReference>
<feature type="transmembrane region" description="Helical" evidence="4">
    <location>
        <begin position="350"/>
        <end position="373"/>
    </location>
</feature>
<evidence type="ECO:0000259" key="5">
    <source>
        <dbReference type="PROSITE" id="PS50850"/>
    </source>
</evidence>
<feature type="transmembrane region" description="Helical" evidence="4">
    <location>
        <begin position="225"/>
        <end position="243"/>
    </location>
</feature>
<feature type="transmembrane region" description="Helical" evidence="4">
    <location>
        <begin position="20"/>
        <end position="46"/>
    </location>
</feature>
<keyword evidence="1 4" id="KW-0812">Transmembrane</keyword>
<proteinExistence type="predicted"/>
<evidence type="ECO:0000256" key="2">
    <source>
        <dbReference type="ARBA" id="ARBA00022989"/>
    </source>
</evidence>
<dbReference type="Gene3D" id="1.20.1250.20">
    <property type="entry name" value="MFS general substrate transporter like domains"/>
    <property type="match status" value="1"/>
</dbReference>
<dbReference type="RefSeq" id="WP_150496194.1">
    <property type="nucleotide sequence ID" value="NZ_BMFA01000006.1"/>
</dbReference>
<feature type="transmembrane region" description="Helical" evidence="4">
    <location>
        <begin position="82"/>
        <end position="102"/>
    </location>
</feature>
<dbReference type="PANTHER" id="PTHR11360:SF290">
    <property type="entry name" value="MONOCARBOXYLATE MFS PERMEASE"/>
    <property type="match status" value="1"/>
</dbReference>
<feature type="transmembrane region" description="Helical" evidence="4">
    <location>
        <begin position="314"/>
        <end position="338"/>
    </location>
</feature>
<dbReference type="CDD" id="cd17355">
    <property type="entry name" value="MFS_YcxA_like"/>
    <property type="match status" value="1"/>
</dbReference>
<feature type="transmembrane region" description="Helical" evidence="4">
    <location>
        <begin position="379"/>
        <end position="401"/>
    </location>
</feature>
<organism evidence="6 7">
    <name type="scientific">Roseibium aquae</name>
    <dbReference type="NCBI Taxonomy" id="1323746"/>
    <lineage>
        <taxon>Bacteria</taxon>
        <taxon>Pseudomonadati</taxon>
        <taxon>Pseudomonadota</taxon>
        <taxon>Alphaproteobacteria</taxon>
        <taxon>Hyphomicrobiales</taxon>
        <taxon>Stappiaceae</taxon>
        <taxon>Roseibium</taxon>
    </lineage>
</organism>
<dbReference type="OrthoDB" id="9796632at2"/>
<dbReference type="InterPro" id="IPR011701">
    <property type="entry name" value="MFS"/>
</dbReference>
<accession>A0A916X157</accession>
<name>A0A916X157_9HYPH</name>
<gene>
    <name evidence="6" type="ORF">GCM10011316_23360</name>
</gene>
<evidence type="ECO:0000313" key="6">
    <source>
        <dbReference type="EMBL" id="GGB50562.1"/>
    </source>
</evidence>
<protein>
    <submittedName>
        <fullName evidence="6">MFS transporter</fullName>
    </submittedName>
</protein>
<dbReference type="InterPro" id="IPR020846">
    <property type="entry name" value="MFS_dom"/>
</dbReference>
<dbReference type="GO" id="GO:0022857">
    <property type="term" value="F:transmembrane transporter activity"/>
    <property type="evidence" value="ECO:0007669"/>
    <property type="project" value="InterPro"/>
</dbReference>
<keyword evidence="2 4" id="KW-1133">Transmembrane helix</keyword>
<feature type="domain" description="Major facilitator superfamily (MFS) profile" evidence="5">
    <location>
        <begin position="21"/>
        <end position="405"/>
    </location>
</feature>
<feature type="transmembrane region" description="Helical" evidence="4">
    <location>
        <begin position="144"/>
        <end position="164"/>
    </location>
</feature>
<keyword evidence="3 4" id="KW-0472">Membrane</keyword>
<reference evidence="6" key="1">
    <citation type="journal article" date="2014" name="Int. J. Syst. Evol. Microbiol.">
        <title>Complete genome sequence of Corynebacterium casei LMG S-19264T (=DSM 44701T), isolated from a smear-ripened cheese.</title>
        <authorList>
            <consortium name="US DOE Joint Genome Institute (JGI-PGF)"/>
            <person name="Walter F."/>
            <person name="Albersmeier A."/>
            <person name="Kalinowski J."/>
            <person name="Ruckert C."/>
        </authorList>
    </citation>
    <scope>NUCLEOTIDE SEQUENCE</scope>
    <source>
        <strain evidence="6">CGMCC 1.12426</strain>
    </source>
</reference>
<evidence type="ECO:0000256" key="1">
    <source>
        <dbReference type="ARBA" id="ARBA00022692"/>
    </source>
</evidence>
<dbReference type="SUPFAM" id="SSF103473">
    <property type="entry name" value="MFS general substrate transporter"/>
    <property type="match status" value="1"/>
</dbReference>